<evidence type="ECO:0000256" key="2">
    <source>
        <dbReference type="ARBA" id="ARBA00020989"/>
    </source>
</evidence>
<evidence type="ECO:0000256" key="4">
    <source>
        <dbReference type="ARBA" id="ARBA00031998"/>
    </source>
</evidence>
<dbReference type="OMA" id="FRKNIWV"/>
<dbReference type="GO" id="GO:0005634">
    <property type="term" value="C:nucleus"/>
    <property type="evidence" value="ECO:0007669"/>
    <property type="project" value="TreeGrafter"/>
</dbReference>
<dbReference type="KEGG" id="ptep:107439013"/>
<keyword evidence="3" id="KW-0694">RNA-binding</keyword>
<proteinExistence type="evidence at transcript level"/>
<dbReference type="Pfam" id="PF01176">
    <property type="entry name" value="eIF-1a"/>
    <property type="match status" value="1"/>
</dbReference>
<feature type="region of interest" description="Disordered" evidence="6">
    <location>
        <begin position="138"/>
        <end position="157"/>
    </location>
</feature>
<dbReference type="SUPFAM" id="SSF50249">
    <property type="entry name" value="Nucleic acid-binding proteins"/>
    <property type="match status" value="1"/>
</dbReference>
<keyword evidence="5" id="KW-0648">Protein biosynthesis</keyword>
<dbReference type="PROSITE" id="PS50832">
    <property type="entry name" value="S1_IF1_TYPE"/>
    <property type="match status" value="1"/>
</dbReference>
<organism evidence="8">
    <name type="scientific">Parasteatoda tepidariorum</name>
    <name type="common">Common house spider</name>
    <name type="synonym">Achaearanea tepidariorum</name>
    <dbReference type="NCBI Taxonomy" id="114398"/>
    <lineage>
        <taxon>Eukaryota</taxon>
        <taxon>Metazoa</taxon>
        <taxon>Ecdysozoa</taxon>
        <taxon>Arthropoda</taxon>
        <taxon>Chelicerata</taxon>
        <taxon>Arachnida</taxon>
        <taxon>Araneae</taxon>
        <taxon>Araneomorphae</taxon>
        <taxon>Entelegynae</taxon>
        <taxon>Araneoidea</taxon>
        <taxon>Theridiidae</taxon>
        <taxon>Parasteatoda</taxon>
    </lineage>
</organism>
<accession>A0A2L2Y285</accession>
<evidence type="ECO:0000256" key="6">
    <source>
        <dbReference type="SAM" id="MobiDB-lite"/>
    </source>
</evidence>
<dbReference type="GO" id="GO:0003723">
    <property type="term" value="F:RNA binding"/>
    <property type="evidence" value="ECO:0007669"/>
    <property type="project" value="UniProtKB-KW"/>
</dbReference>
<dbReference type="SMART" id="SM00652">
    <property type="entry name" value="eIF1a"/>
    <property type="match status" value="1"/>
</dbReference>
<sequence>MSSFTKKKHVTEEVLNSYDLPASNQSIVKIVGSRGNNLHEILTPKGDTFLVSMPNKFRKHVWIKRGDFVIIEPIVEGDKVKGEIMRVLLKDQILYFQQQSVWPEQFSEAVPQRQERQASNSNDELFINTNRPYVDILISSSDSDASEEEESDTESCK</sequence>
<dbReference type="InterPro" id="IPR006196">
    <property type="entry name" value="RNA-binding_domain_S1_IF1"/>
</dbReference>
<feature type="domain" description="S1-like" evidence="7">
    <location>
        <begin position="35"/>
        <end position="89"/>
    </location>
</feature>
<evidence type="ECO:0000256" key="1">
    <source>
        <dbReference type="ARBA" id="ARBA00007340"/>
    </source>
</evidence>
<evidence type="ECO:0000259" key="7">
    <source>
        <dbReference type="PROSITE" id="PS50832"/>
    </source>
</evidence>
<name>A0A2L2Y285_PARTP</name>
<dbReference type="GeneID" id="107439013"/>
<dbReference type="EMBL" id="IAAA01005445">
    <property type="protein sequence ID" value="LAA02273.1"/>
    <property type="molecule type" value="mRNA"/>
</dbReference>
<dbReference type="RefSeq" id="XP_015906954.1">
    <property type="nucleotide sequence ID" value="XM_016051468.3"/>
</dbReference>
<dbReference type="InterPro" id="IPR012340">
    <property type="entry name" value="NA-bd_OB-fold"/>
</dbReference>
<dbReference type="PANTHER" id="PTHR21641">
    <property type="entry name" value="TRANSLATION INITIATION FACTOR-RELATED"/>
    <property type="match status" value="1"/>
</dbReference>
<reference evidence="8" key="1">
    <citation type="journal article" date="2016" name="Mol. Ecol. Resour.">
        <title>Evaluation of the impact of RNA preservation methods of spiders for de novo transcriptome assembly.</title>
        <authorList>
            <person name="Kono N."/>
            <person name="Nakamura H."/>
            <person name="Ito Y."/>
            <person name="Tomita M."/>
            <person name="Arakawa K."/>
        </authorList>
    </citation>
    <scope>NUCLEOTIDE SEQUENCE</scope>
    <source>
        <tissue evidence="8">Whole body</tissue>
    </source>
</reference>
<keyword evidence="5" id="KW-0396">Initiation factor</keyword>
<dbReference type="Gene3D" id="2.40.50.140">
    <property type="entry name" value="Nucleic acid-binding proteins"/>
    <property type="match status" value="1"/>
</dbReference>
<protein>
    <recommendedName>
        <fullName evidence="2">Probable RNA-binding protein EIF1AD</fullName>
    </recommendedName>
    <alternativeName>
        <fullName evidence="4">Eukaryotic translation initiation factor 1A domain-containing protein</fullName>
    </alternativeName>
</protein>
<dbReference type="InterPro" id="IPR001253">
    <property type="entry name" value="TIF_eIF-1A"/>
</dbReference>
<evidence type="ECO:0000256" key="5">
    <source>
        <dbReference type="PROSITE-ProRule" id="PRU00181"/>
    </source>
</evidence>
<dbReference type="PANTHER" id="PTHR21641:SF0">
    <property type="entry name" value="RNA-BINDING PROTEIN EIF1AD-RELATED"/>
    <property type="match status" value="1"/>
</dbReference>
<evidence type="ECO:0000256" key="3">
    <source>
        <dbReference type="ARBA" id="ARBA00022884"/>
    </source>
</evidence>
<dbReference type="AlphaFoldDB" id="A0A2L2Y285"/>
<evidence type="ECO:0000313" key="8">
    <source>
        <dbReference type="EMBL" id="LAA02273.1"/>
    </source>
</evidence>
<dbReference type="GO" id="GO:0003743">
    <property type="term" value="F:translation initiation factor activity"/>
    <property type="evidence" value="ECO:0007669"/>
    <property type="project" value="UniProtKB-UniRule"/>
</dbReference>
<comment type="similarity">
    <text evidence="1">Belongs to the EIF1AD family.</text>
</comment>
<dbReference type="OrthoDB" id="1738325at2759"/>
<feature type="compositionally biased region" description="Acidic residues" evidence="6">
    <location>
        <begin position="144"/>
        <end position="157"/>
    </location>
</feature>
<dbReference type="InterPro" id="IPR039294">
    <property type="entry name" value="EIF1AD"/>
</dbReference>